<proteinExistence type="predicted"/>
<dbReference type="EMBL" id="MWQY01000022">
    <property type="protein sequence ID" value="ORC32629.1"/>
    <property type="molecule type" value="Genomic_DNA"/>
</dbReference>
<name>A0A1Y1RUC9_9SPIO</name>
<gene>
    <name evidence="1" type="ORF">B4O97_16325</name>
</gene>
<accession>A0A1Y1RUC9</accession>
<dbReference type="OrthoDB" id="5703386at2"/>
<sequence length="74" mass="8136">MSKDLLVSPISNEKRLLSYEEAAKLLCVAPITIRKWSSAGLIDTIKLGGRTFLTPEILNDFIAAGYRKANGRAK</sequence>
<evidence type="ECO:0000313" key="2">
    <source>
        <dbReference type="Proteomes" id="UP000192343"/>
    </source>
</evidence>
<dbReference type="AlphaFoldDB" id="A0A1Y1RUC9"/>
<dbReference type="STRING" id="1963862.B4O97_16325"/>
<reference evidence="1 2" key="1">
    <citation type="submission" date="2017-03" db="EMBL/GenBank/DDBJ databases">
        <title>Draft Genome sequence of Marispirochaeta sp. strain JC444.</title>
        <authorList>
            <person name="Shivani Y."/>
            <person name="Subhash Y."/>
            <person name="Sasikala C."/>
            <person name="Ramana C."/>
        </authorList>
    </citation>
    <scope>NUCLEOTIDE SEQUENCE [LARGE SCALE GENOMIC DNA]</scope>
    <source>
        <strain evidence="1 2">JC444</strain>
    </source>
</reference>
<organism evidence="1 2">
    <name type="scientific">Marispirochaeta aestuarii</name>
    <dbReference type="NCBI Taxonomy" id="1963862"/>
    <lineage>
        <taxon>Bacteria</taxon>
        <taxon>Pseudomonadati</taxon>
        <taxon>Spirochaetota</taxon>
        <taxon>Spirochaetia</taxon>
        <taxon>Spirochaetales</taxon>
        <taxon>Spirochaetaceae</taxon>
        <taxon>Marispirochaeta</taxon>
    </lineage>
</organism>
<dbReference type="Proteomes" id="UP000192343">
    <property type="component" value="Unassembled WGS sequence"/>
</dbReference>
<dbReference type="RefSeq" id="WP_083052487.1">
    <property type="nucleotide sequence ID" value="NZ_MWQY01000022.1"/>
</dbReference>
<protein>
    <recommendedName>
        <fullName evidence="3">Helix-turn-helix domain-containing protein</fullName>
    </recommendedName>
</protein>
<comment type="caution">
    <text evidence="1">The sequence shown here is derived from an EMBL/GenBank/DDBJ whole genome shotgun (WGS) entry which is preliminary data.</text>
</comment>
<evidence type="ECO:0000313" key="1">
    <source>
        <dbReference type="EMBL" id="ORC32629.1"/>
    </source>
</evidence>
<keyword evidence="2" id="KW-1185">Reference proteome</keyword>
<evidence type="ECO:0008006" key="3">
    <source>
        <dbReference type="Google" id="ProtNLM"/>
    </source>
</evidence>